<organism evidence="2 3">
    <name type="scientific">Pristionchus mayeri</name>
    <dbReference type="NCBI Taxonomy" id="1317129"/>
    <lineage>
        <taxon>Eukaryota</taxon>
        <taxon>Metazoa</taxon>
        <taxon>Ecdysozoa</taxon>
        <taxon>Nematoda</taxon>
        <taxon>Chromadorea</taxon>
        <taxon>Rhabditida</taxon>
        <taxon>Rhabditina</taxon>
        <taxon>Diplogasteromorpha</taxon>
        <taxon>Diplogasteroidea</taxon>
        <taxon>Neodiplogasteridae</taxon>
        <taxon>Pristionchus</taxon>
    </lineage>
</organism>
<reference evidence="3" key="1">
    <citation type="submission" date="2022-10" db="EMBL/GenBank/DDBJ databases">
        <title>Genome assembly of Pristionchus species.</title>
        <authorList>
            <person name="Yoshida K."/>
            <person name="Sommer R.J."/>
        </authorList>
    </citation>
    <scope>NUCLEOTIDE SEQUENCE [LARGE SCALE GENOMIC DNA]</scope>
    <source>
        <strain evidence="3">RS5460</strain>
    </source>
</reference>
<keyword evidence="3" id="KW-1185">Reference proteome</keyword>
<feature type="transmembrane region" description="Helical" evidence="1">
    <location>
        <begin position="98"/>
        <end position="125"/>
    </location>
</feature>
<proteinExistence type="predicted"/>
<feature type="transmembrane region" description="Helical" evidence="1">
    <location>
        <begin position="29"/>
        <end position="50"/>
    </location>
</feature>
<evidence type="ECO:0000313" key="3">
    <source>
        <dbReference type="Proteomes" id="UP001328107"/>
    </source>
</evidence>
<feature type="non-terminal residue" evidence="2">
    <location>
        <position position="1"/>
    </location>
</feature>
<protein>
    <recommendedName>
        <fullName evidence="4">G protein-coupled receptor</fullName>
    </recommendedName>
</protein>
<feature type="transmembrane region" description="Helical" evidence="1">
    <location>
        <begin position="244"/>
        <end position="267"/>
    </location>
</feature>
<evidence type="ECO:0000256" key="1">
    <source>
        <dbReference type="SAM" id="Phobius"/>
    </source>
</evidence>
<keyword evidence="1" id="KW-0812">Transmembrane</keyword>
<comment type="caution">
    <text evidence="2">The sequence shown here is derived from an EMBL/GenBank/DDBJ whole genome shotgun (WGS) entry which is preliminary data.</text>
</comment>
<feature type="transmembrane region" description="Helical" evidence="1">
    <location>
        <begin position="199"/>
        <end position="223"/>
    </location>
</feature>
<feature type="transmembrane region" description="Helical" evidence="1">
    <location>
        <begin position="62"/>
        <end position="86"/>
    </location>
</feature>
<keyword evidence="1" id="KW-0472">Membrane</keyword>
<feature type="transmembrane region" description="Helical" evidence="1">
    <location>
        <begin position="146"/>
        <end position="166"/>
    </location>
</feature>
<evidence type="ECO:0008006" key="4">
    <source>
        <dbReference type="Google" id="ProtNLM"/>
    </source>
</evidence>
<gene>
    <name evidence="2" type="ORF">PMAYCL1PPCAC_17926</name>
</gene>
<name>A0AAN5I1J7_9BILA</name>
<accession>A0AAN5I1J7</accession>
<feature type="transmembrane region" description="Helical" evidence="1">
    <location>
        <begin position="273"/>
        <end position="294"/>
    </location>
</feature>
<dbReference type="Proteomes" id="UP001328107">
    <property type="component" value="Unassembled WGS sequence"/>
</dbReference>
<keyword evidence="1" id="KW-1133">Transmembrane helix</keyword>
<evidence type="ECO:0000313" key="2">
    <source>
        <dbReference type="EMBL" id="GMR47731.1"/>
    </source>
</evidence>
<dbReference type="EMBL" id="BTRK01000004">
    <property type="protein sequence ID" value="GMR47731.1"/>
    <property type="molecule type" value="Genomic_DNA"/>
</dbReference>
<dbReference type="AlphaFoldDB" id="A0AAN5I1J7"/>
<sequence length="336" mass="38778">PSASSSPFQSSPIQMPSPISSAAEKLVTYTNYVTGPLYFLFNLSLIIWFYRDSAGYNDTHRNHYILLMIVLVLTDSFWSAGAVILIRDKFILYSPFSILPSFMSAPLCMCILFFLLITIGIIYFSMVLSRYQHLLPSTSSLRFDKWRLTTLTYLHLSMYFFLPLFYCALDSARDQRVSKNEPSWLKSYPLSIVLRLTPFLKAIITALALSISLLLSFVIKLYWRMHRSISHQKDSSSISSRQWIFLPVFSFFLPAAALFFGCFLSSFNHDLSILCLLFHNTHSFFVCLIISVFAHRYKTSPTRMVTDVCRSMRKKELDELKLIDNPVTQITKEQNV</sequence>